<evidence type="ECO:0000313" key="3">
    <source>
        <dbReference type="Proteomes" id="UP000255177"/>
    </source>
</evidence>
<reference evidence="3" key="1">
    <citation type="submission" date="2018-07" db="EMBL/GenBank/DDBJ databases">
        <authorList>
            <person name="Blom J."/>
        </authorList>
    </citation>
    <scope>NUCLEOTIDE SEQUENCE [LARGE SCALE GENOMIC DNA]</scope>
    <source>
        <strain evidence="3">CCOS 864</strain>
    </source>
</reference>
<keyword evidence="3" id="KW-1185">Reference proteome</keyword>
<feature type="compositionally biased region" description="Basic residues" evidence="1">
    <location>
        <begin position="50"/>
        <end position="60"/>
    </location>
</feature>
<accession>A0A380T0Y0</accession>
<proteinExistence type="predicted"/>
<dbReference type="EMBL" id="UIDD01000007">
    <property type="protein sequence ID" value="SUQ63161.1"/>
    <property type="molecule type" value="Genomic_DNA"/>
</dbReference>
<sequence length="94" mass="10630">MVTHYKTAGHLACGHHGKNLVTTTELNRVKCRSCRNTEAFKTARKDQRNAARRSARKARTQHTGTDWRSAWVERLSALPGRQRLPRGFAGQGFV</sequence>
<gene>
    <name evidence="2" type="ORF">CCOS864_02611</name>
</gene>
<dbReference type="Proteomes" id="UP000255177">
    <property type="component" value="Unassembled WGS sequence"/>
</dbReference>
<feature type="region of interest" description="Disordered" evidence="1">
    <location>
        <begin position="44"/>
        <end position="65"/>
    </location>
</feature>
<organism evidence="2 3">
    <name type="scientific">Pseudomonas wadenswilerensis</name>
    <dbReference type="NCBI Taxonomy" id="1785161"/>
    <lineage>
        <taxon>Bacteria</taxon>
        <taxon>Pseudomonadati</taxon>
        <taxon>Pseudomonadota</taxon>
        <taxon>Gammaproteobacteria</taxon>
        <taxon>Pseudomonadales</taxon>
        <taxon>Pseudomonadaceae</taxon>
        <taxon>Pseudomonas</taxon>
    </lineage>
</organism>
<evidence type="ECO:0000256" key="1">
    <source>
        <dbReference type="SAM" id="MobiDB-lite"/>
    </source>
</evidence>
<protein>
    <submittedName>
        <fullName evidence="2">Uncharacterized protein</fullName>
    </submittedName>
</protein>
<dbReference type="AlphaFoldDB" id="A0A380T0Y0"/>
<name>A0A380T0Y0_9PSED</name>
<evidence type="ECO:0000313" key="2">
    <source>
        <dbReference type="EMBL" id="SUQ63161.1"/>
    </source>
</evidence>
<dbReference type="RefSeq" id="WP_115086731.1">
    <property type="nucleotide sequence ID" value="NZ_CBCSFG010000011.1"/>
</dbReference>